<dbReference type="OrthoDB" id="150414at2"/>
<evidence type="ECO:0000313" key="3">
    <source>
        <dbReference type="Proteomes" id="UP000322530"/>
    </source>
</evidence>
<reference evidence="2 3" key="1">
    <citation type="submission" date="2019-01" db="EMBL/GenBank/DDBJ databases">
        <title>Draft genome sequence of Dictyobacter sp. Uno17.</title>
        <authorList>
            <person name="Wang C.M."/>
            <person name="Zheng Y."/>
            <person name="Sakai Y."/>
            <person name="Abe K."/>
            <person name="Yokota A."/>
            <person name="Yabe S."/>
        </authorList>
    </citation>
    <scope>NUCLEOTIDE SEQUENCE [LARGE SCALE GENOMIC DNA]</scope>
    <source>
        <strain evidence="2 3">Uno17</strain>
    </source>
</reference>
<dbReference type="RefSeq" id="WP_149400650.1">
    <property type="nucleotide sequence ID" value="NZ_BIXY01000012.1"/>
</dbReference>
<sequence>MIVWVHGFDWEAYTRYVMPAFKDWLLEANTAPLYQLYSQTLCAREEQFLPPALYSSRTWTRAQSFVAQLPQGAHTRREYQILCNAETFTSLSDRYVHHHPPQLYPNSDALRSIWGALIAEYCQVSFTLPREAAHEGEMERKPEELSAKQMTDQGEILSLLYAAGLGALAGESSQPPATQSKPFVNNQLDSEEEEEEWTNRGGTSRAWHGTHIGKYPTTLHLRGWLAGISIRALALFELLACGRRQLPFGYRSGELYEDTIGYLTPDEVVQFAQCLRHAQAPDPLLAQLDYTKFRHQQNSRQEFRMLDEVLPAHATALLTVTRMAAQYHLGLLCRI</sequence>
<proteinExistence type="predicted"/>
<name>A0A5A5T8A1_9CHLR</name>
<comment type="caution">
    <text evidence="2">The sequence shown here is derived from an EMBL/GenBank/DDBJ whole genome shotgun (WGS) entry which is preliminary data.</text>
</comment>
<protein>
    <submittedName>
        <fullName evidence="2">Uncharacterized protein</fullName>
    </submittedName>
</protein>
<keyword evidence="3" id="KW-1185">Reference proteome</keyword>
<gene>
    <name evidence="2" type="ORF">KDI_12020</name>
</gene>
<evidence type="ECO:0000256" key="1">
    <source>
        <dbReference type="SAM" id="MobiDB-lite"/>
    </source>
</evidence>
<dbReference type="EMBL" id="BIXY01000012">
    <property type="protein sequence ID" value="GCF07638.1"/>
    <property type="molecule type" value="Genomic_DNA"/>
</dbReference>
<feature type="region of interest" description="Disordered" evidence="1">
    <location>
        <begin position="171"/>
        <end position="204"/>
    </location>
</feature>
<organism evidence="2 3">
    <name type="scientific">Dictyobacter arantiisoli</name>
    <dbReference type="NCBI Taxonomy" id="2014874"/>
    <lineage>
        <taxon>Bacteria</taxon>
        <taxon>Bacillati</taxon>
        <taxon>Chloroflexota</taxon>
        <taxon>Ktedonobacteria</taxon>
        <taxon>Ktedonobacterales</taxon>
        <taxon>Dictyobacteraceae</taxon>
        <taxon>Dictyobacter</taxon>
    </lineage>
</organism>
<feature type="compositionally biased region" description="Polar residues" evidence="1">
    <location>
        <begin position="174"/>
        <end position="188"/>
    </location>
</feature>
<evidence type="ECO:0000313" key="2">
    <source>
        <dbReference type="EMBL" id="GCF07638.1"/>
    </source>
</evidence>
<accession>A0A5A5T8A1</accession>
<dbReference type="AlphaFoldDB" id="A0A5A5T8A1"/>
<dbReference type="Proteomes" id="UP000322530">
    <property type="component" value="Unassembled WGS sequence"/>
</dbReference>